<dbReference type="OrthoDB" id="6548416at2"/>
<dbReference type="GO" id="GO:0005886">
    <property type="term" value="C:plasma membrane"/>
    <property type="evidence" value="ECO:0007669"/>
    <property type="project" value="UniProtKB-SubCell"/>
</dbReference>
<dbReference type="PANTHER" id="PTHR33884">
    <property type="entry name" value="UPF0410 PROTEIN YMGE"/>
    <property type="match status" value="1"/>
</dbReference>
<proteinExistence type="inferred from homology"/>
<evidence type="ECO:0000313" key="8">
    <source>
        <dbReference type="EMBL" id="SFN61139.1"/>
    </source>
</evidence>
<keyword evidence="5 7" id="KW-1133">Transmembrane helix</keyword>
<comment type="similarity">
    <text evidence="2">Belongs to the UPF0410 family.</text>
</comment>
<name>A0A1I5AFZ9_9GAMM</name>
<keyword evidence="3" id="KW-1003">Cell membrane</keyword>
<dbReference type="Pfam" id="PF04226">
    <property type="entry name" value="Transgly_assoc"/>
    <property type="match status" value="1"/>
</dbReference>
<evidence type="ECO:0000256" key="3">
    <source>
        <dbReference type="ARBA" id="ARBA00022475"/>
    </source>
</evidence>
<evidence type="ECO:0000256" key="5">
    <source>
        <dbReference type="ARBA" id="ARBA00022989"/>
    </source>
</evidence>
<dbReference type="PANTHER" id="PTHR33884:SF3">
    <property type="entry name" value="UPF0410 PROTEIN YMGE"/>
    <property type="match status" value="1"/>
</dbReference>
<dbReference type="RefSeq" id="WP_090963200.1">
    <property type="nucleotide sequence ID" value="NZ_FOVG01000001.1"/>
</dbReference>
<evidence type="ECO:0000256" key="1">
    <source>
        <dbReference type="ARBA" id="ARBA00004651"/>
    </source>
</evidence>
<feature type="transmembrane region" description="Helical" evidence="7">
    <location>
        <begin position="59"/>
        <end position="79"/>
    </location>
</feature>
<dbReference type="EMBL" id="FOVG01000001">
    <property type="protein sequence ID" value="SFN61139.1"/>
    <property type="molecule type" value="Genomic_DNA"/>
</dbReference>
<feature type="transmembrane region" description="Helical" evidence="7">
    <location>
        <begin position="28"/>
        <end position="47"/>
    </location>
</feature>
<gene>
    <name evidence="8" type="ORF">SAMN05428971_2020</name>
</gene>
<organism evidence="8 9">
    <name type="scientific">Candidatus Pantoea varia</name>
    <dbReference type="NCBI Taxonomy" id="1881036"/>
    <lineage>
        <taxon>Bacteria</taxon>
        <taxon>Pseudomonadati</taxon>
        <taxon>Pseudomonadota</taxon>
        <taxon>Gammaproteobacteria</taxon>
        <taxon>Enterobacterales</taxon>
        <taxon>Erwiniaceae</taxon>
        <taxon>Pantoea</taxon>
    </lineage>
</organism>
<comment type="subcellular location">
    <subcellularLocation>
        <location evidence="1">Cell membrane</location>
        <topology evidence="1">Multi-pass membrane protein</topology>
    </subcellularLocation>
</comment>
<dbReference type="AlphaFoldDB" id="A0A1I5AFZ9"/>
<keyword evidence="9" id="KW-1185">Reference proteome</keyword>
<sequence length="81" mass="8447">MALLVWLLSGLLLGLLKRLLMPGPPGSLVATLTLSMIGALIGGYIATYFELGTLATFHIGALVMAIIGAVVMLLVAARLRI</sequence>
<accession>A0A1I5AFZ9</accession>
<evidence type="ECO:0000313" key="9">
    <source>
        <dbReference type="Proteomes" id="UP000198968"/>
    </source>
</evidence>
<dbReference type="Proteomes" id="UP000198968">
    <property type="component" value="Unassembled WGS sequence"/>
</dbReference>
<keyword evidence="4 7" id="KW-0812">Transmembrane</keyword>
<reference evidence="9" key="1">
    <citation type="submission" date="2016-10" db="EMBL/GenBank/DDBJ databases">
        <authorList>
            <person name="Varghese N."/>
            <person name="Submissions S."/>
        </authorList>
    </citation>
    <scope>NUCLEOTIDE SEQUENCE [LARGE SCALE GENOMIC DNA]</scope>
    <source>
        <strain evidence="9">OV426</strain>
    </source>
</reference>
<protein>
    <submittedName>
        <fullName evidence="8">Transglycosylase associated protein</fullName>
    </submittedName>
</protein>
<evidence type="ECO:0000256" key="4">
    <source>
        <dbReference type="ARBA" id="ARBA00022692"/>
    </source>
</evidence>
<keyword evidence="6 7" id="KW-0472">Membrane</keyword>
<dbReference type="InterPro" id="IPR007341">
    <property type="entry name" value="Transgly_assoc"/>
</dbReference>
<evidence type="ECO:0000256" key="7">
    <source>
        <dbReference type="SAM" id="Phobius"/>
    </source>
</evidence>
<evidence type="ECO:0000256" key="2">
    <source>
        <dbReference type="ARBA" id="ARBA00011006"/>
    </source>
</evidence>
<evidence type="ECO:0000256" key="6">
    <source>
        <dbReference type="ARBA" id="ARBA00023136"/>
    </source>
</evidence>